<feature type="domain" description="DNA methylase N-4/N-6" evidence="7">
    <location>
        <begin position="205"/>
        <end position="500"/>
    </location>
</feature>
<comment type="similarity">
    <text evidence="1">Belongs to the N(4)/N(6)-methyltransferase family.</text>
</comment>
<evidence type="ECO:0000259" key="7">
    <source>
        <dbReference type="Pfam" id="PF01555"/>
    </source>
</evidence>
<keyword evidence="3" id="KW-0489">Methyltransferase</keyword>
<dbReference type="PIRSF" id="PIRSF015855">
    <property type="entry name" value="TypeIII_Mtase_mKpnI"/>
    <property type="match status" value="1"/>
</dbReference>
<evidence type="ECO:0000313" key="10">
    <source>
        <dbReference type="Proteomes" id="UP000265916"/>
    </source>
</evidence>
<evidence type="ECO:0000256" key="5">
    <source>
        <dbReference type="ARBA" id="ARBA00022691"/>
    </source>
</evidence>
<dbReference type="EMBL" id="NRJG01000117">
    <property type="protein sequence ID" value="RIY36044.1"/>
    <property type="molecule type" value="Genomic_DNA"/>
</dbReference>
<dbReference type="Pfam" id="PF01555">
    <property type="entry name" value="N6_N4_Mtase"/>
    <property type="match status" value="1"/>
</dbReference>
<feature type="domain" description="Type III restriction/modification enzyme methylation subunit" evidence="8">
    <location>
        <begin position="45"/>
        <end position="100"/>
    </location>
</feature>
<protein>
    <recommendedName>
        <fullName evidence="2">site-specific DNA-methyltransferase (adenine-specific)</fullName>
        <ecNumber evidence="2">2.1.1.72</ecNumber>
    </recommendedName>
</protein>
<comment type="catalytic activity">
    <reaction evidence="6">
        <text>a 2'-deoxyadenosine in DNA + S-adenosyl-L-methionine = an N(6)-methyl-2'-deoxyadenosine in DNA + S-adenosyl-L-homocysteine + H(+)</text>
        <dbReference type="Rhea" id="RHEA:15197"/>
        <dbReference type="Rhea" id="RHEA-COMP:12418"/>
        <dbReference type="Rhea" id="RHEA-COMP:12419"/>
        <dbReference type="ChEBI" id="CHEBI:15378"/>
        <dbReference type="ChEBI" id="CHEBI:57856"/>
        <dbReference type="ChEBI" id="CHEBI:59789"/>
        <dbReference type="ChEBI" id="CHEBI:90615"/>
        <dbReference type="ChEBI" id="CHEBI:90616"/>
        <dbReference type="EC" id="2.1.1.72"/>
    </reaction>
</comment>
<evidence type="ECO:0000256" key="1">
    <source>
        <dbReference type="ARBA" id="ARBA00006594"/>
    </source>
</evidence>
<dbReference type="InterPro" id="IPR022221">
    <property type="entry name" value="TypeIII_RM_meth"/>
</dbReference>
<evidence type="ECO:0000259" key="8">
    <source>
        <dbReference type="Pfam" id="PF12564"/>
    </source>
</evidence>
<dbReference type="SUPFAM" id="SSF53335">
    <property type="entry name" value="S-adenosyl-L-methionine-dependent methyltransferases"/>
    <property type="match status" value="1"/>
</dbReference>
<dbReference type="InterPro" id="IPR001091">
    <property type="entry name" value="RM_Methyltransferase"/>
</dbReference>
<gene>
    <name evidence="9" type="ORF">CKF58_06240</name>
</gene>
<dbReference type="AlphaFoldDB" id="A0A3A1YIH9"/>
<evidence type="ECO:0000256" key="6">
    <source>
        <dbReference type="ARBA" id="ARBA00047942"/>
    </source>
</evidence>
<evidence type="ECO:0000313" key="9">
    <source>
        <dbReference type="EMBL" id="RIY36044.1"/>
    </source>
</evidence>
<dbReference type="GO" id="GO:0032259">
    <property type="term" value="P:methylation"/>
    <property type="evidence" value="ECO:0007669"/>
    <property type="project" value="UniProtKB-KW"/>
</dbReference>
<dbReference type="InterPro" id="IPR002052">
    <property type="entry name" value="DNA_methylase_N6_adenine_CS"/>
</dbReference>
<dbReference type="InterPro" id="IPR002295">
    <property type="entry name" value="N4/N6-MTase_EcoPI_Mod-like"/>
</dbReference>
<dbReference type="PRINTS" id="PR00508">
    <property type="entry name" value="S21N4MTFRASE"/>
</dbReference>
<reference evidence="9 10" key="1">
    <citation type="submission" date="2017-08" db="EMBL/GenBank/DDBJ databases">
        <title>Reclassification of Bisgaard taxon 37 and 44.</title>
        <authorList>
            <person name="Christensen H."/>
        </authorList>
    </citation>
    <scope>NUCLEOTIDE SEQUENCE [LARGE SCALE GENOMIC DNA]</scope>
    <source>
        <strain evidence="9 10">111</strain>
    </source>
</reference>
<accession>A0A3A1YIH9</accession>
<evidence type="ECO:0000256" key="3">
    <source>
        <dbReference type="ARBA" id="ARBA00022603"/>
    </source>
</evidence>
<dbReference type="Proteomes" id="UP000265916">
    <property type="component" value="Unassembled WGS sequence"/>
</dbReference>
<dbReference type="OrthoDB" id="9816043at2"/>
<organism evidence="9 10">
    <name type="scientific">Psittacicella hinzii</name>
    <dbReference type="NCBI Taxonomy" id="2028575"/>
    <lineage>
        <taxon>Bacteria</taxon>
        <taxon>Pseudomonadati</taxon>
        <taxon>Pseudomonadota</taxon>
        <taxon>Gammaproteobacteria</taxon>
        <taxon>Pasteurellales</taxon>
        <taxon>Psittacicellaceae</taxon>
        <taxon>Psittacicella</taxon>
    </lineage>
</organism>
<dbReference type="InterPro" id="IPR029063">
    <property type="entry name" value="SAM-dependent_MTases_sf"/>
</dbReference>
<dbReference type="Pfam" id="PF12564">
    <property type="entry name" value="TypeIII_RM_meth"/>
    <property type="match status" value="1"/>
</dbReference>
<dbReference type="InterPro" id="IPR002941">
    <property type="entry name" value="DNA_methylase_N4/N6"/>
</dbReference>
<proteinExistence type="inferred from homology"/>
<evidence type="ECO:0000256" key="4">
    <source>
        <dbReference type="ARBA" id="ARBA00022679"/>
    </source>
</evidence>
<evidence type="ECO:0000256" key="2">
    <source>
        <dbReference type="ARBA" id="ARBA00011900"/>
    </source>
</evidence>
<name>A0A3A1YIH9_9GAMM</name>
<dbReference type="GO" id="GO:0009007">
    <property type="term" value="F:site-specific DNA-methyltransferase (adenine-specific) activity"/>
    <property type="evidence" value="ECO:0007669"/>
    <property type="project" value="UniProtKB-EC"/>
</dbReference>
<dbReference type="GO" id="GO:0003677">
    <property type="term" value="F:DNA binding"/>
    <property type="evidence" value="ECO:0007669"/>
    <property type="project" value="InterPro"/>
</dbReference>
<keyword evidence="4" id="KW-0808">Transferase</keyword>
<sequence length="628" mass="71606">NKQTNNETLFVQLISFLLSLPQYQDKDTSLELLKAKIFADVQNLDPSLIGSLAAHPELQAQFFQQVGEVLVFNQQKFNSILYHKEFLTPSFTQYPNRIGLTTNHQQTYLSHTQEVVLTWPFKDCVLESGQAREKKAGKEVFFNQILAHQPISKLLSPKVFTNAKRYSTQGVQENLTHLEPDDNLIIKGNNLLVLTSLVSRFKNKIKCIYIDPPYNTGSDSFNYNDNFNHATWLTFMKNRLEIAKELLAHNGVIFVNLSDKEAHYCKVLMDEIFGERNFVADIIWHSTKSITNLALISNAHTHTLTYFKNKDYYVNNRQEFRIPESGEGFANPDNDPRGPWKADPFQVGGYGPNQQYDIVNPNTGVVYKPAPGNSWKNDYKRFQELMADKRIVFGLDGRAGPLRKRFLYEAKERGRVVNTIWDDVATTTKGTLHLKELFGVSPFKNPKPEQLIKKILELTTNPGDIVLDFFLGSGTTATAAHKMGRRYIGIEQIDDIAQIAIARLEKVIAGEQGGISQELAWQGGGSFVYCELKDHAADLVQQVAQASTKNILTLAKSIFNDYRVKARIEAEKLQKKIEAFATQSFKQQQEFLLSLLEKNELYINYEDLDDEENAISDIDKAFNRDFYQ</sequence>
<dbReference type="Gene3D" id="3.40.50.150">
    <property type="entry name" value="Vaccinia Virus protein VP39"/>
    <property type="match status" value="1"/>
</dbReference>
<feature type="non-terminal residue" evidence="9">
    <location>
        <position position="1"/>
    </location>
</feature>
<comment type="caution">
    <text evidence="9">The sequence shown here is derived from an EMBL/GenBank/DDBJ whole genome shotgun (WGS) entry which is preliminary data.</text>
</comment>
<dbReference type="GO" id="GO:0008170">
    <property type="term" value="F:N-methyltransferase activity"/>
    <property type="evidence" value="ECO:0007669"/>
    <property type="project" value="InterPro"/>
</dbReference>
<keyword evidence="10" id="KW-1185">Reference proteome</keyword>
<dbReference type="EC" id="2.1.1.72" evidence="2"/>
<dbReference type="PROSITE" id="PS00092">
    <property type="entry name" value="N6_MTASE"/>
    <property type="match status" value="1"/>
</dbReference>
<dbReference type="RefSeq" id="WP_147397231.1">
    <property type="nucleotide sequence ID" value="NZ_NRJG01000117.1"/>
</dbReference>
<keyword evidence="5" id="KW-0949">S-adenosyl-L-methionine</keyword>